<keyword evidence="1" id="KW-0732">Signal</keyword>
<evidence type="ECO:0000313" key="3">
    <source>
        <dbReference type="Proteomes" id="UP000010411"/>
    </source>
</evidence>
<evidence type="ECO:0000313" key="2">
    <source>
        <dbReference type="EMBL" id="EKX60816.1"/>
    </source>
</evidence>
<keyword evidence="3" id="KW-1185">Reference proteome</keyword>
<dbReference type="RefSeq" id="WP_009338867.1">
    <property type="nucleotide sequence ID" value="NZ_AEJC01000629.1"/>
</dbReference>
<gene>
    <name evidence="2" type="ORF">STRIP9103_04168</name>
</gene>
<evidence type="ECO:0000256" key="1">
    <source>
        <dbReference type="SAM" id="SignalP"/>
    </source>
</evidence>
<sequence>MTNKLKTAAAVAIMVGGTALGGAVTSHADDNPAIGSFCAVIGSGADDDRRRDDEADVVIGNLQAVECNQDFKANIGPVED</sequence>
<feature type="chain" id="PRO_5003952211" description="Secreted protein" evidence="1">
    <location>
        <begin position="29"/>
        <end position="80"/>
    </location>
</feature>
<dbReference type="PATRIC" id="fig|698759.3.peg.8484"/>
<dbReference type="Proteomes" id="UP000010411">
    <property type="component" value="Unassembled WGS sequence"/>
</dbReference>
<evidence type="ECO:0008006" key="4">
    <source>
        <dbReference type="Google" id="ProtNLM"/>
    </source>
</evidence>
<organism evidence="2 3">
    <name type="scientific">Streptomyces ipomoeae 91-03</name>
    <dbReference type="NCBI Taxonomy" id="698759"/>
    <lineage>
        <taxon>Bacteria</taxon>
        <taxon>Bacillati</taxon>
        <taxon>Actinomycetota</taxon>
        <taxon>Actinomycetes</taxon>
        <taxon>Kitasatosporales</taxon>
        <taxon>Streptomycetaceae</taxon>
        <taxon>Streptomyces</taxon>
    </lineage>
</organism>
<proteinExistence type="predicted"/>
<comment type="caution">
    <text evidence="2">The sequence shown here is derived from an EMBL/GenBank/DDBJ whole genome shotgun (WGS) entry which is preliminary data.</text>
</comment>
<accession>L1KJ51</accession>
<reference evidence="2 3" key="1">
    <citation type="submission" date="2012-11" db="EMBL/GenBank/DDBJ databases">
        <authorList>
            <person name="Huguet-Tapia J.C."/>
            <person name="Durkin A.S."/>
            <person name="Pettis G.S."/>
            <person name="Badger J.H."/>
        </authorList>
    </citation>
    <scope>NUCLEOTIDE SEQUENCE [LARGE SCALE GENOMIC DNA]</scope>
    <source>
        <strain evidence="2 3">91-03</strain>
    </source>
</reference>
<dbReference type="EMBL" id="AEJC01000629">
    <property type="protein sequence ID" value="EKX60816.1"/>
    <property type="molecule type" value="Genomic_DNA"/>
</dbReference>
<dbReference type="AlphaFoldDB" id="L1KJ51"/>
<name>L1KJ51_9ACTN</name>
<protein>
    <recommendedName>
        <fullName evidence="4">Secreted protein</fullName>
    </recommendedName>
</protein>
<feature type="signal peptide" evidence="1">
    <location>
        <begin position="1"/>
        <end position="28"/>
    </location>
</feature>